<evidence type="ECO:0000256" key="8">
    <source>
        <dbReference type="ARBA" id="ARBA00023125"/>
    </source>
</evidence>
<dbReference type="InterPro" id="IPR000380">
    <property type="entry name" value="Topo_IA"/>
</dbReference>
<dbReference type="Pfam" id="PF01751">
    <property type="entry name" value="Toprim"/>
    <property type="match status" value="1"/>
</dbReference>
<evidence type="ECO:0000259" key="11">
    <source>
        <dbReference type="PROSITE" id="PS50880"/>
    </source>
</evidence>
<evidence type="ECO:0000256" key="4">
    <source>
        <dbReference type="ARBA" id="ARBA00022723"/>
    </source>
</evidence>
<dbReference type="AlphaFoldDB" id="A0A1D1V7T2"/>
<sequence length="607" mass="69820">MRVLNVAEKNDAAKNIALNLTRNRPQYREGFSKFNKIYDFQCNVFGQQCDMIMTSVSGHMMEIDFPGSHRAWNSCDFVELFTAPIVKSVGKNYEGIKRTLEREARNCQKLIIWTDCDREGENIGFEIIETCRAVNHRLDIWRARFSEITPHAVNNALKDLRRPDENVSKAVDCRSELDLRIGAAFTRLMTTKLQGRIPANLVGPNGVISYGSCQFPTLGFVVERYKEVHRFIREPFWKLKVLYEVRSPETFRVEFRWDRIRLFEQLACEILLDICQERPEATVISLTQKPKSKWRPLPMDTVEMEKLSSRLLRISAKETMKIAEKLYSQGFISYPRTETNIFPKNLDLVQLIEQQVNDNQWGHFAQGVLARGPNPRVGKKSDQAHPPIHPLKAAPNIAGNEKRVYELIVRQFLATCSDDARGQETTLKINIADEIFTADGLVVTERNYLEVYPYDRWETKTIPNLPVGYKFMPCKIEMVGGETSPPPLLTEADLISLMEKHGIGTDATHAEHIQTIQDRKYAGLNERHFMPGRLGMGLVDGYDEINFGMSKPYLRAQLEAGLKDICEGRRNKDDVLREQITEYRRIFVQAHGQFQKLIDALTHYTQA</sequence>
<comment type="similarity">
    <text evidence="2 10">Belongs to the type IA topoisomerase family.</text>
</comment>
<evidence type="ECO:0000256" key="3">
    <source>
        <dbReference type="ARBA" id="ARBA00012891"/>
    </source>
</evidence>
<dbReference type="GO" id="GO:0005634">
    <property type="term" value="C:nucleus"/>
    <property type="evidence" value="ECO:0007669"/>
    <property type="project" value="TreeGrafter"/>
</dbReference>
<evidence type="ECO:0000313" key="14">
    <source>
        <dbReference type="Proteomes" id="UP000186922"/>
    </source>
</evidence>
<dbReference type="InterPro" id="IPR034144">
    <property type="entry name" value="TOPRIM_TopoIII"/>
</dbReference>
<dbReference type="GO" id="GO:0031422">
    <property type="term" value="C:RecQ family helicase-topoisomerase III complex"/>
    <property type="evidence" value="ECO:0007669"/>
    <property type="project" value="TreeGrafter"/>
</dbReference>
<dbReference type="InterPro" id="IPR013497">
    <property type="entry name" value="Topo_IA_cen"/>
</dbReference>
<comment type="caution">
    <text evidence="13">The sequence shown here is derived from an EMBL/GenBank/DDBJ whole genome shotgun (WGS) entry which is preliminary data.</text>
</comment>
<dbReference type="SMART" id="SM00437">
    <property type="entry name" value="TOP1Ac"/>
    <property type="match status" value="1"/>
</dbReference>
<reference evidence="13 14" key="1">
    <citation type="journal article" date="2016" name="Nat. Commun.">
        <title>Extremotolerant tardigrade genome and improved radiotolerance of human cultured cells by tardigrade-unique protein.</title>
        <authorList>
            <person name="Hashimoto T."/>
            <person name="Horikawa D.D."/>
            <person name="Saito Y."/>
            <person name="Kuwahara H."/>
            <person name="Kozuka-Hata H."/>
            <person name="Shin-I T."/>
            <person name="Minakuchi Y."/>
            <person name="Ohishi K."/>
            <person name="Motoyama A."/>
            <person name="Aizu T."/>
            <person name="Enomoto A."/>
            <person name="Kondo K."/>
            <person name="Tanaka S."/>
            <person name="Hara Y."/>
            <person name="Koshikawa S."/>
            <person name="Sagara H."/>
            <person name="Miura T."/>
            <person name="Yokobori S."/>
            <person name="Miyagawa K."/>
            <person name="Suzuki Y."/>
            <person name="Kubo T."/>
            <person name="Oyama M."/>
            <person name="Kohara Y."/>
            <person name="Fujiyama A."/>
            <person name="Arakawa K."/>
            <person name="Katayama T."/>
            <person name="Toyoda A."/>
            <person name="Kunieda T."/>
        </authorList>
    </citation>
    <scope>NUCLEOTIDE SEQUENCE [LARGE SCALE GENOMIC DNA]</scope>
    <source>
        <strain evidence="13 14">YOKOZUNA-1</strain>
    </source>
</reference>
<evidence type="ECO:0000256" key="6">
    <source>
        <dbReference type="ARBA" id="ARBA00022833"/>
    </source>
</evidence>
<dbReference type="GO" id="GO:0003677">
    <property type="term" value="F:DNA binding"/>
    <property type="evidence" value="ECO:0007669"/>
    <property type="project" value="UniProtKB-KW"/>
</dbReference>
<dbReference type="GO" id="GO:0003917">
    <property type="term" value="F:DNA topoisomerase type I (single strand cut, ATP-independent) activity"/>
    <property type="evidence" value="ECO:0007669"/>
    <property type="project" value="UniProtKB-EC"/>
</dbReference>
<keyword evidence="8 10" id="KW-0238">DNA-binding</keyword>
<keyword evidence="5" id="KW-0863">Zinc-finger</keyword>
<dbReference type="FunFam" id="1.10.290.10:FF:000001">
    <property type="entry name" value="DNA topoisomerase"/>
    <property type="match status" value="1"/>
</dbReference>
<evidence type="ECO:0000256" key="7">
    <source>
        <dbReference type="ARBA" id="ARBA00023029"/>
    </source>
</evidence>
<dbReference type="FunFam" id="3.40.50.140:FF:000003">
    <property type="entry name" value="DNA topoisomerase"/>
    <property type="match status" value="1"/>
</dbReference>
<dbReference type="GO" id="GO:0006281">
    <property type="term" value="P:DNA repair"/>
    <property type="evidence" value="ECO:0007669"/>
    <property type="project" value="TreeGrafter"/>
</dbReference>
<dbReference type="GO" id="GO:0006265">
    <property type="term" value="P:DNA topological change"/>
    <property type="evidence" value="ECO:0007669"/>
    <property type="project" value="InterPro"/>
</dbReference>
<comment type="catalytic activity">
    <reaction evidence="1 10">
        <text>ATP-independent breakage of single-stranded DNA, followed by passage and rejoining.</text>
        <dbReference type="EC" id="5.6.2.1"/>
    </reaction>
</comment>
<keyword evidence="6" id="KW-0862">Zinc</keyword>
<gene>
    <name evidence="13" type="primary">RvY_07602-1</name>
    <name evidence="13" type="synonym">RvY_07602.1</name>
    <name evidence="13" type="ORF">RvY_07602</name>
</gene>
<dbReference type="FunFam" id="1.10.460.10:FF:000003">
    <property type="entry name" value="DNA topoisomerase"/>
    <property type="match status" value="1"/>
</dbReference>
<dbReference type="OrthoDB" id="430051at2759"/>
<evidence type="ECO:0000313" key="13">
    <source>
        <dbReference type="EMBL" id="GAU96112.1"/>
    </source>
</evidence>
<dbReference type="PROSITE" id="PS50880">
    <property type="entry name" value="TOPRIM"/>
    <property type="match status" value="1"/>
</dbReference>
<dbReference type="EMBL" id="BDGG01000003">
    <property type="protein sequence ID" value="GAU96112.1"/>
    <property type="molecule type" value="Genomic_DNA"/>
</dbReference>
<dbReference type="Gene3D" id="1.10.290.10">
    <property type="entry name" value="Topoisomerase I, domain 4"/>
    <property type="match status" value="1"/>
</dbReference>
<evidence type="ECO:0000256" key="5">
    <source>
        <dbReference type="ARBA" id="ARBA00022771"/>
    </source>
</evidence>
<dbReference type="PROSITE" id="PS00396">
    <property type="entry name" value="TOPO_IA_1"/>
    <property type="match status" value="1"/>
</dbReference>
<feature type="domain" description="Toprim" evidence="11">
    <location>
        <begin position="2"/>
        <end position="146"/>
    </location>
</feature>
<dbReference type="Gene3D" id="1.10.460.10">
    <property type="entry name" value="Topoisomerase I, domain 2"/>
    <property type="match status" value="1"/>
</dbReference>
<name>A0A1D1V7T2_RAMVA</name>
<dbReference type="CDD" id="cd03362">
    <property type="entry name" value="TOPRIM_TopoIA_TopoIII"/>
    <property type="match status" value="1"/>
</dbReference>
<dbReference type="InterPro" id="IPR006171">
    <property type="entry name" value="TOPRIM_dom"/>
</dbReference>
<organism evidence="13 14">
    <name type="scientific">Ramazzottius varieornatus</name>
    <name type="common">Water bear</name>
    <name type="synonym">Tardigrade</name>
    <dbReference type="NCBI Taxonomy" id="947166"/>
    <lineage>
        <taxon>Eukaryota</taxon>
        <taxon>Metazoa</taxon>
        <taxon>Ecdysozoa</taxon>
        <taxon>Tardigrada</taxon>
        <taxon>Eutardigrada</taxon>
        <taxon>Parachela</taxon>
        <taxon>Hypsibioidea</taxon>
        <taxon>Ramazzottiidae</taxon>
        <taxon>Ramazzottius</taxon>
    </lineage>
</organism>
<dbReference type="PANTHER" id="PTHR11390:SF21">
    <property type="entry name" value="DNA TOPOISOMERASE 3-ALPHA"/>
    <property type="match status" value="1"/>
</dbReference>
<dbReference type="STRING" id="947166.A0A1D1V7T2"/>
<dbReference type="GO" id="GO:0008270">
    <property type="term" value="F:zinc ion binding"/>
    <property type="evidence" value="ECO:0007669"/>
    <property type="project" value="UniProtKB-KW"/>
</dbReference>
<dbReference type="InterPro" id="IPR023406">
    <property type="entry name" value="Topo_IA_AS"/>
</dbReference>
<dbReference type="InterPro" id="IPR013824">
    <property type="entry name" value="Topo_IA_cen_sub1"/>
</dbReference>
<feature type="domain" description="Topo IA-type catalytic" evidence="12">
    <location>
        <begin position="164"/>
        <end position="587"/>
    </location>
</feature>
<dbReference type="SMART" id="SM00436">
    <property type="entry name" value="TOP1Bc"/>
    <property type="match status" value="1"/>
</dbReference>
<keyword evidence="9 10" id="KW-0413">Isomerase</keyword>
<dbReference type="PANTHER" id="PTHR11390">
    <property type="entry name" value="PROKARYOTIC DNA TOPOISOMERASE"/>
    <property type="match status" value="1"/>
</dbReference>
<dbReference type="CDD" id="cd00186">
    <property type="entry name" value="TOP1Ac"/>
    <property type="match status" value="1"/>
</dbReference>
<accession>A0A1D1V7T2</accession>
<protein>
    <recommendedName>
        <fullName evidence="3 10">DNA topoisomerase</fullName>
        <ecNumber evidence="3 10">5.6.2.1</ecNumber>
    </recommendedName>
</protein>
<dbReference type="Pfam" id="PF01131">
    <property type="entry name" value="Topoisom_bac"/>
    <property type="match status" value="1"/>
</dbReference>
<dbReference type="PROSITE" id="PS52039">
    <property type="entry name" value="TOPO_IA_2"/>
    <property type="match status" value="1"/>
</dbReference>
<dbReference type="Proteomes" id="UP000186922">
    <property type="component" value="Unassembled WGS sequence"/>
</dbReference>
<evidence type="ECO:0000256" key="10">
    <source>
        <dbReference type="RuleBase" id="RU362092"/>
    </source>
</evidence>
<keyword evidence="7 10" id="KW-0799">Topoisomerase</keyword>
<dbReference type="InterPro" id="IPR013826">
    <property type="entry name" value="Topo_IA_cen_sub3"/>
</dbReference>
<evidence type="ECO:0000256" key="9">
    <source>
        <dbReference type="ARBA" id="ARBA00023235"/>
    </source>
</evidence>
<keyword evidence="4" id="KW-0479">Metal-binding</keyword>
<dbReference type="SMART" id="SM00493">
    <property type="entry name" value="TOPRIM"/>
    <property type="match status" value="1"/>
</dbReference>
<dbReference type="InterPro" id="IPR013825">
    <property type="entry name" value="Topo_IA_cen_sub2"/>
</dbReference>
<dbReference type="InterPro" id="IPR023405">
    <property type="entry name" value="Topo_IA_core_domain"/>
</dbReference>
<dbReference type="Gene3D" id="3.40.50.140">
    <property type="match status" value="1"/>
</dbReference>
<dbReference type="InterPro" id="IPR003601">
    <property type="entry name" value="Topo_IA_2"/>
</dbReference>
<dbReference type="PRINTS" id="PR00417">
    <property type="entry name" value="PRTPISMRASEI"/>
</dbReference>
<dbReference type="SUPFAM" id="SSF56712">
    <property type="entry name" value="Prokaryotic type I DNA topoisomerase"/>
    <property type="match status" value="1"/>
</dbReference>
<evidence type="ECO:0000259" key="12">
    <source>
        <dbReference type="PROSITE" id="PS52039"/>
    </source>
</evidence>
<dbReference type="GO" id="GO:0006310">
    <property type="term" value="P:DNA recombination"/>
    <property type="evidence" value="ECO:0007669"/>
    <property type="project" value="TreeGrafter"/>
</dbReference>
<evidence type="ECO:0000256" key="1">
    <source>
        <dbReference type="ARBA" id="ARBA00000213"/>
    </source>
</evidence>
<proteinExistence type="inferred from homology"/>
<evidence type="ECO:0000256" key="2">
    <source>
        <dbReference type="ARBA" id="ARBA00009446"/>
    </source>
</evidence>
<dbReference type="Gene3D" id="2.70.20.10">
    <property type="entry name" value="Topoisomerase I, domain 3"/>
    <property type="match status" value="1"/>
</dbReference>
<dbReference type="EC" id="5.6.2.1" evidence="3 10"/>
<dbReference type="InterPro" id="IPR003602">
    <property type="entry name" value="Topo_IA_DNA-bd_dom"/>
</dbReference>
<comment type="function">
    <text evidence="10">Introduces a single-strand break via transesterification at a target site in duplex DNA. Releases the supercoiling and torsional tension of DNA introduced during the DNA replication and transcription by transiently cleaving and rejoining one strand of the DNA duplex. The scissile phosphodiester is attacked by the catalytic tyrosine of the enzyme, resulting in the formation of a DNA-(5'-phosphotyrosyl)-enzyme intermediate and the expulsion of a 3'-OH DNA strand.</text>
</comment>
<keyword evidence="14" id="KW-1185">Reference proteome</keyword>